<proteinExistence type="predicted"/>
<evidence type="ECO:0000313" key="2">
    <source>
        <dbReference type="EMBL" id="KAK8764990.1"/>
    </source>
</evidence>
<keyword evidence="3" id="KW-1185">Reference proteome</keyword>
<comment type="caution">
    <text evidence="2">The sequence shown here is derived from an EMBL/GenBank/DDBJ whole genome shotgun (WGS) entry which is preliminary data.</text>
</comment>
<gene>
    <name evidence="2" type="ORF">V5799_032398</name>
</gene>
<evidence type="ECO:0000313" key="3">
    <source>
        <dbReference type="Proteomes" id="UP001321473"/>
    </source>
</evidence>
<evidence type="ECO:0000256" key="1">
    <source>
        <dbReference type="SAM" id="MobiDB-lite"/>
    </source>
</evidence>
<dbReference type="EMBL" id="JARKHS020027841">
    <property type="protein sequence ID" value="KAK8764990.1"/>
    <property type="molecule type" value="Genomic_DNA"/>
</dbReference>
<feature type="compositionally biased region" description="Acidic residues" evidence="1">
    <location>
        <begin position="33"/>
        <end position="42"/>
    </location>
</feature>
<feature type="compositionally biased region" description="Low complexity" evidence="1">
    <location>
        <begin position="112"/>
        <end position="126"/>
    </location>
</feature>
<feature type="region of interest" description="Disordered" evidence="1">
    <location>
        <begin position="28"/>
        <end position="126"/>
    </location>
</feature>
<sequence length="126" mass="13964">MCSDRFRTTVNIFSDSVGSAIVQQFSSLKPLEDSQDESDDEPAPAQKLKNESKTSAPAQTEDEPMFESTEEEYQPLRTLKPQPKPVQRADGHRSQSPTGWKHQRHMSLPKDAVSVASTSSVGSYPL</sequence>
<dbReference type="AlphaFoldDB" id="A0AAQ4DRA0"/>
<dbReference type="Proteomes" id="UP001321473">
    <property type="component" value="Unassembled WGS sequence"/>
</dbReference>
<reference evidence="2 3" key="1">
    <citation type="journal article" date="2023" name="Arcadia Sci">
        <title>De novo assembly of a long-read Amblyomma americanum tick genome.</title>
        <authorList>
            <person name="Chou S."/>
            <person name="Poskanzer K.E."/>
            <person name="Rollins M."/>
            <person name="Thuy-Boun P.S."/>
        </authorList>
    </citation>
    <scope>NUCLEOTIDE SEQUENCE [LARGE SCALE GENOMIC DNA]</scope>
    <source>
        <strain evidence="2">F_SG_1</strain>
        <tissue evidence="2">Salivary glands</tissue>
    </source>
</reference>
<protein>
    <submittedName>
        <fullName evidence="2">Uncharacterized protein</fullName>
    </submittedName>
</protein>
<accession>A0AAQ4DRA0</accession>
<feature type="compositionally biased region" description="Acidic residues" evidence="1">
    <location>
        <begin position="60"/>
        <end position="73"/>
    </location>
</feature>
<name>A0AAQ4DRA0_AMBAM</name>
<organism evidence="2 3">
    <name type="scientific">Amblyomma americanum</name>
    <name type="common">Lone star tick</name>
    <dbReference type="NCBI Taxonomy" id="6943"/>
    <lineage>
        <taxon>Eukaryota</taxon>
        <taxon>Metazoa</taxon>
        <taxon>Ecdysozoa</taxon>
        <taxon>Arthropoda</taxon>
        <taxon>Chelicerata</taxon>
        <taxon>Arachnida</taxon>
        <taxon>Acari</taxon>
        <taxon>Parasitiformes</taxon>
        <taxon>Ixodida</taxon>
        <taxon>Ixodoidea</taxon>
        <taxon>Ixodidae</taxon>
        <taxon>Amblyomminae</taxon>
        <taxon>Amblyomma</taxon>
    </lineage>
</organism>